<comment type="subcellular location">
    <subcellularLocation>
        <location evidence="1">Cell inner membrane</location>
        <topology evidence="1">Multi-pass membrane protein</topology>
    </subcellularLocation>
</comment>
<organism evidence="8 9">
    <name type="scientific">Novosphingobium resinovorum</name>
    <dbReference type="NCBI Taxonomy" id="158500"/>
    <lineage>
        <taxon>Bacteria</taxon>
        <taxon>Pseudomonadati</taxon>
        <taxon>Pseudomonadota</taxon>
        <taxon>Alphaproteobacteria</taxon>
        <taxon>Sphingomonadales</taxon>
        <taxon>Sphingomonadaceae</taxon>
        <taxon>Novosphingobium</taxon>
    </lineage>
</organism>
<dbReference type="GO" id="GO:0006885">
    <property type="term" value="P:regulation of pH"/>
    <property type="evidence" value="ECO:0007669"/>
    <property type="project" value="InterPro"/>
</dbReference>
<dbReference type="PANTHER" id="PTHR30341">
    <property type="entry name" value="SODIUM ION/PROTON ANTIPORTER NHAA-RELATED"/>
    <property type="match status" value="1"/>
</dbReference>
<keyword evidence="3" id="KW-1003">Cell membrane</keyword>
<keyword evidence="8" id="KW-0614">Plasmid</keyword>
<keyword evidence="4 7" id="KW-0812">Transmembrane</keyword>
<evidence type="ECO:0000256" key="2">
    <source>
        <dbReference type="ARBA" id="ARBA00015550"/>
    </source>
</evidence>
<protein>
    <recommendedName>
        <fullName evidence="2">Putative Na(+)/H(+) antiporter NhaA homolog</fullName>
    </recommendedName>
</protein>
<reference evidence="9" key="1">
    <citation type="journal article" date="2017" name="J. Biotechnol.">
        <title>Complete genome sequence of Novosphingobium resinovorum SA1, a versatile xenobiotic-degrading bacterium capable of utilizing sulfanilic acid.</title>
        <authorList>
            <person name="Hegedus B."/>
            <person name="Kos P.B."/>
            <person name="Balint B."/>
            <person name="Maroti G."/>
            <person name="Gan H.M."/>
            <person name="Perei K."/>
            <person name="Rakhely G."/>
        </authorList>
    </citation>
    <scope>NUCLEOTIDE SEQUENCE [LARGE SCALE GENOMIC DNA]</scope>
    <source>
        <strain evidence="9">SA1</strain>
    </source>
</reference>
<dbReference type="GO" id="GO:0015385">
    <property type="term" value="F:sodium:proton antiporter activity"/>
    <property type="evidence" value="ECO:0007669"/>
    <property type="project" value="TreeGrafter"/>
</dbReference>
<keyword evidence="9" id="KW-1185">Reference proteome</keyword>
<evidence type="ECO:0000313" key="9">
    <source>
        <dbReference type="Proteomes" id="UP000094626"/>
    </source>
</evidence>
<dbReference type="GO" id="GO:0005886">
    <property type="term" value="C:plasma membrane"/>
    <property type="evidence" value="ECO:0007669"/>
    <property type="project" value="UniProtKB-SubCell"/>
</dbReference>
<dbReference type="AlphaFoldDB" id="A0A1D8AF58"/>
<dbReference type="Proteomes" id="UP000094626">
    <property type="component" value="Plasmid pSA2"/>
</dbReference>
<proteinExistence type="predicted"/>
<dbReference type="KEGG" id="nre:BES08_28525"/>
<evidence type="ECO:0000256" key="3">
    <source>
        <dbReference type="ARBA" id="ARBA00022475"/>
    </source>
</evidence>
<dbReference type="Gene3D" id="1.20.1530.10">
    <property type="entry name" value="Na+/H+ antiporter like domain"/>
    <property type="match status" value="1"/>
</dbReference>
<keyword evidence="5 7" id="KW-1133">Transmembrane helix</keyword>
<keyword evidence="6 7" id="KW-0472">Membrane</keyword>
<evidence type="ECO:0000256" key="1">
    <source>
        <dbReference type="ARBA" id="ARBA00004429"/>
    </source>
</evidence>
<dbReference type="InterPro" id="IPR023171">
    <property type="entry name" value="Na/H_antiporter_dom_sf"/>
</dbReference>
<geneLocation type="plasmid" evidence="8 9">
    <name>pSA2</name>
</geneLocation>
<dbReference type="PANTHER" id="PTHR30341:SF0">
    <property type="entry name" value="NA(+)_H(+) ANTIPORTER NHAA"/>
    <property type="match status" value="1"/>
</dbReference>
<dbReference type="InterPro" id="IPR004670">
    <property type="entry name" value="NhaA"/>
</dbReference>
<evidence type="ECO:0000256" key="5">
    <source>
        <dbReference type="ARBA" id="ARBA00022989"/>
    </source>
</evidence>
<evidence type="ECO:0000256" key="7">
    <source>
        <dbReference type="SAM" id="Phobius"/>
    </source>
</evidence>
<evidence type="ECO:0000256" key="4">
    <source>
        <dbReference type="ARBA" id="ARBA00022692"/>
    </source>
</evidence>
<feature type="transmembrane region" description="Helical" evidence="7">
    <location>
        <begin position="34"/>
        <end position="52"/>
    </location>
</feature>
<gene>
    <name evidence="8" type="ORF">BES08_28525</name>
</gene>
<name>A0A1D8AF58_9SPHN</name>
<evidence type="ECO:0000313" key="8">
    <source>
        <dbReference type="EMBL" id="AOR80756.1"/>
    </source>
</evidence>
<evidence type="ECO:0000256" key="6">
    <source>
        <dbReference type="ARBA" id="ARBA00023136"/>
    </source>
</evidence>
<sequence length="68" mass="7022">MLGVALLCGFGFTMSLFIALLAFPGDPILQSEAKVGILVGSLISGILGFLVLRIAHREVPISHTAASA</sequence>
<dbReference type="EMBL" id="CP017077">
    <property type="protein sequence ID" value="AOR80756.1"/>
    <property type="molecule type" value="Genomic_DNA"/>
</dbReference>
<dbReference type="Pfam" id="PF06965">
    <property type="entry name" value="Na_H_antiport_1"/>
    <property type="match status" value="1"/>
</dbReference>
<accession>A0A1D8AF58</accession>